<evidence type="ECO:0000256" key="6">
    <source>
        <dbReference type="ARBA" id="ARBA00022692"/>
    </source>
</evidence>
<evidence type="ECO:0000256" key="8">
    <source>
        <dbReference type="ARBA" id="ARBA00022989"/>
    </source>
</evidence>
<organism evidence="15 16">
    <name type="scientific">Cricetulus griseus</name>
    <name type="common">Chinese hamster</name>
    <name type="synonym">Cricetulus barabensis griseus</name>
    <dbReference type="NCBI Taxonomy" id="10029"/>
    <lineage>
        <taxon>Eukaryota</taxon>
        <taxon>Metazoa</taxon>
        <taxon>Chordata</taxon>
        <taxon>Craniata</taxon>
        <taxon>Vertebrata</taxon>
        <taxon>Euteleostomi</taxon>
        <taxon>Mammalia</taxon>
        <taxon>Eutheria</taxon>
        <taxon>Euarchontoglires</taxon>
        <taxon>Glires</taxon>
        <taxon>Rodentia</taxon>
        <taxon>Myomorpha</taxon>
        <taxon>Muroidea</taxon>
        <taxon>Cricetidae</taxon>
        <taxon>Cricetinae</taxon>
        <taxon>Cricetulus</taxon>
    </lineage>
</organism>
<dbReference type="GlyGen" id="G3H4A9">
    <property type="glycosylation" value="2 sites"/>
</dbReference>
<dbReference type="InterPro" id="IPR004911">
    <property type="entry name" value="Interferon-induced_GILT"/>
</dbReference>
<feature type="region of interest" description="Disordered" evidence="13">
    <location>
        <begin position="258"/>
        <end position="293"/>
    </location>
</feature>
<dbReference type="STRING" id="10029.G3H4A9"/>
<evidence type="ECO:0000256" key="7">
    <source>
        <dbReference type="ARBA" id="ARBA00022729"/>
    </source>
</evidence>
<evidence type="ECO:0000256" key="14">
    <source>
        <dbReference type="SAM" id="SignalP"/>
    </source>
</evidence>
<dbReference type="GO" id="GO:0005576">
    <property type="term" value="C:extracellular region"/>
    <property type="evidence" value="ECO:0007669"/>
    <property type="project" value="UniProtKB-SubCell"/>
</dbReference>
<evidence type="ECO:0000256" key="4">
    <source>
        <dbReference type="ARBA" id="ARBA00011615"/>
    </source>
</evidence>
<dbReference type="InterPro" id="IPR007248">
    <property type="entry name" value="Mpv17_PMP22"/>
</dbReference>
<evidence type="ECO:0000256" key="2">
    <source>
        <dbReference type="ARBA" id="ARBA00005679"/>
    </source>
</evidence>
<dbReference type="PANTHER" id="PTHR13234:SF8">
    <property type="entry name" value="GAMMA-INTERFERON-INDUCIBLE LYSOSOMAL THIOL REDUCTASE"/>
    <property type="match status" value="1"/>
</dbReference>
<dbReference type="EMBL" id="JH000137">
    <property type="protein sequence ID" value="EGV97451.1"/>
    <property type="molecule type" value="Genomic_DNA"/>
</dbReference>
<reference evidence="16" key="1">
    <citation type="journal article" date="2011" name="Nat. Biotechnol.">
        <title>The genomic sequence of the Chinese hamster ovary (CHO)-K1 cell line.</title>
        <authorList>
            <person name="Xu X."/>
            <person name="Nagarajan H."/>
            <person name="Lewis N.E."/>
            <person name="Pan S."/>
            <person name="Cai Z."/>
            <person name="Liu X."/>
            <person name="Chen W."/>
            <person name="Xie M."/>
            <person name="Wang W."/>
            <person name="Hammond S."/>
            <person name="Andersen M.R."/>
            <person name="Neff N."/>
            <person name="Passarelli B."/>
            <person name="Koh W."/>
            <person name="Fan H.C."/>
            <person name="Wang J."/>
            <person name="Gui Y."/>
            <person name="Lee K.H."/>
            <person name="Betenbaugh M.J."/>
            <person name="Quake S.R."/>
            <person name="Famili I."/>
            <person name="Palsson B.O."/>
            <person name="Wang J."/>
        </authorList>
    </citation>
    <scope>NUCLEOTIDE SEQUENCE [LARGE SCALE GENOMIC DNA]</scope>
    <source>
        <strain evidence="16">CHO K1 cell line</strain>
    </source>
</reference>
<keyword evidence="10 12" id="KW-0325">Glycoprotein</keyword>
<dbReference type="PANTHER" id="PTHR13234">
    <property type="entry name" value="GAMMA-INTERFERON INDUCIBLE LYSOSOMAL THIOL REDUCTASE GILT"/>
    <property type="match status" value="1"/>
</dbReference>
<comment type="function">
    <text evidence="12">Lysosomal thiol reductase that can reduce protein disulfide bonds. Facilitates the complete unfolding of proteins destined for lysosomal degradation. Plays an important role in antigen processing.</text>
</comment>
<comment type="similarity">
    <text evidence="2 12">Belongs to the GILT family.</text>
</comment>
<dbReference type="AlphaFoldDB" id="G3H4A9"/>
<evidence type="ECO:0000256" key="13">
    <source>
        <dbReference type="SAM" id="MobiDB-lite"/>
    </source>
</evidence>
<feature type="compositionally biased region" description="Basic and acidic residues" evidence="13">
    <location>
        <begin position="265"/>
        <end position="281"/>
    </location>
</feature>
<evidence type="ECO:0000313" key="15">
    <source>
        <dbReference type="EMBL" id="EGV97451.1"/>
    </source>
</evidence>
<keyword evidence="9" id="KW-0472">Membrane</keyword>
<sequence>MPRSLFLPLLPLLLLLLPEAPRAARVSPLQASSEAAATCKAHDLCLLGPRPPPPPPVTISLYYESLCGACRYFLVRDLFPTWLMVMEIINVTLVPYGNAQVRRKRGNRGRRGVGGRGQGRSSFGALQERNVSGTWEFTCQHGELECRLNKVEACLLDKLEKEAALLTIVCVEEMQDMEKKLGPCLQVYAPEVSPDSIMECATGERGTQLMHANAQLTEALQPPHEYVPWVLVNEKPLKDPSQLLSTVCQLYQKPRLSTRKLHGGGHSDKRRGNEGGKDTGTHDCSSVHSPGTAVGHELRAVPGYVTPGARVLHRRLQTTVRAHGRACMFAVGCSMGPFLHFWYLWLDRLLPASGLRSLPSVIKKVLVDQMVASPILGVWYFLGLGSLEGQTLEESCQELRAKFWDFYKVALPAFLQADWCVWPAAQLVNFLFIPSHFRVTYINGLTLGWDTYLSYLKYWAPEPLPTPGCVD</sequence>
<keyword evidence="6" id="KW-0812">Transmembrane</keyword>
<proteinExistence type="inferred from homology"/>
<evidence type="ECO:0000256" key="10">
    <source>
        <dbReference type="ARBA" id="ARBA00023180"/>
    </source>
</evidence>
<dbReference type="GO" id="GO:0002376">
    <property type="term" value="P:immune system process"/>
    <property type="evidence" value="ECO:0007669"/>
    <property type="project" value="UniProtKB-KW"/>
</dbReference>
<keyword evidence="12" id="KW-0676">Redox-active center</keyword>
<keyword evidence="5 12" id="KW-0964">Secreted</keyword>
<keyword evidence="12" id="KW-0560">Oxidoreductase</keyword>
<dbReference type="GO" id="GO:0016671">
    <property type="term" value="F:oxidoreductase activity, acting on a sulfur group of donors, disulfide as acceptor"/>
    <property type="evidence" value="ECO:0007669"/>
    <property type="project" value="UniProtKB-UniRule"/>
</dbReference>
<dbReference type="GO" id="GO:0016020">
    <property type="term" value="C:membrane"/>
    <property type="evidence" value="ECO:0007669"/>
    <property type="project" value="UniProtKB-SubCell"/>
</dbReference>
<comment type="subunit">
    <text evidence="4 12">Dimer; disulfide-linked.</text>
</comment>
<evidence type="ECO:0000256" key="12">
    <source>
        <dbReference type="RuleBase" id="RU369109"/>
    </source>
</evidence>
<dbReference type="Pfam" id="PF03227">
    <property type="entry name" value="GILT"/>
    <property type="match status" value="2"/>
</dbReference>
<feature type="signal peptide" evidence="14">
    <location>
        <begin position="1"/>
        <end position="23"/>
    </location>
</feature>
<comment type="function">
    <text evidence="11">Lysosomal thiol reductase that can reduce protein disulfide bonds. May facilitate the complete unfolding of proteins destined for lysosomal degradation. Plays an important role in antigen processing. Facilitates the generation of MHC class II-restricted epitodes from disulfide bond-containing antigen by the endocytic reduction of disulfide bonds. Also facilitates MHC class I-restricted recognition of exogenous antigens containing disulfide bonds by CD8+ T-cells or crosspresentation.</text>
</comment>
<accession>G3H4A9</accession>
<keyword evidence="12" id="KW-0458">Lysosome</keyword>
<dbReference type="GO" id="GO:0005764">
    <property type="term" value="C:lysosome"/>
    <property type="evidence" value="ECO:0007669"/>
    <property type="project" value="UniProtKB-SubCell"/>
</dbReference>
<gene>
    <name evidence="15" type="ORF">I79_005109</name>
</gene>
<comment type="similarity">
    <text evidence="3">Belongs to the peroxisomal membrane protein PXMP2/4 family.</text>
</comment>
<evidence type="ECO:0000256" key="9">
    <source>
        <dbReference type="ARBA" id="ARBA00023136"/>
    </source>
</evidence>
<keyword evidence="7 12" id="KW-0732">Signal</keyword>
<feature type="chain" id="PRO_5003444029" description="Gamma-interferon-inducible lysosomal thiol reductase" evidence="14">
    <location>
        <begin position="24"/>
        <end position="471"/>
    </location>
</feature>
<comment type="subcellular location">
    <subcellularLocation>
        <location evidence="1">Membrane</location>
        <topology evidence="1">Multi-pass membrane protein</topology>
    </subcellularLocation>
    <subcellularLocation>
        <location evidence="12">Secreted</location>
    </subcellularLocation>
    <subcellularLocation>
        <location evidence="12">Lysosome</location>
    </subcellularLocation>
</comment>
<name>G3H4A9_CRIGR</name>
<dbReference type="InParanoid" id="G3H4A9"/>
<dbReference type="Proteomes" id="UP000001075">
    <property type="component" value="Unassembled WGS sequence"/>
</dbReference>
<evidence type="ECO:0000256" key="5">
    <source>
        <dbReference type="ARBA" id="ARBA00022525"/>
    </source>
</evidence>
<dbReference type="Pfam" id="PF04117">
    <property type="entry name" value="Mpv17_PMP22"/>
    <property type="match status" value="1"/>
</dbReference>
<evidence type="ECO:0000256" key="11">
    <source>
        <dbReference type="ARBA" id="ARBA00059163"/>
    </source>
</evidence>
<keyword evidence="12" id="KW-0391">Immunity</keyword>
<protein>
    <recommendedName>
        <fullName evidence="12">Gamma-interferon-inducible lysosomal thiol reductase</fullName>
        <ecNumber evidence="12">1.8.-.-</ecNumber>
    </recommendedName>
    <alternativeName>
        <fullName evidence="12">Gamma-interferon-inducible protein IP-30</fullName>
    </alternativeName>
</protein>
<keyword evidence="8" id="KW-1133">Transmembrane helix</keyword>
<evidence type="ECO:0000256" key="1">
    <source>
        <dbReference type="ARBA" id="ARBA00004141"/>
    </source>
</evidence>
<keyword evidence="12" id="KW-1015">Disulfide bond</keyword>
<evidence type="ECO:0000256" key="3">
    <source>
        <dbReference type="ARBA" id="ARBA00006824"/>
    </source>
</evidence>
<evidence type="ECO:0000313" key="16">
    <source>
        <dbReference type="Proteomes" id="UP000001075"/>
    </source>
</evidence>
<dbReference type="EC" id="1.8.-.-" evidence="12"/>